<name>I3SMM6_LOTJA</name>
<evidence type="ECO:0000313" key="2">
    <source>
        <dbReference type="EMBL" id="AFK41518.1"/>
    </source>
</evidence>
<dbReference type="Pfam" id="PF24747">
    <property type="entry name" value="Zn-ribbon_GIR1"/>
    <property type="match status" value="1"/>
</dbReference>
<feature type="domain" description="GIR1-like zinc ribbon" evidence="1">
    <location>
        <begin position="185"/>
        <end position="214"/>
    </location>
</feature>
<sequence length="230" mass="25486">MVIEQNQRMMKNESNGEKSKALMTRDLLGGSSIESQELDLDMRVPSGWEKRLDLQSGKLYIQRHNSLASPVSEHKCQLNQAGPQLKDLKFTPPSSKIPLNLFYDTSLDLKLVSYSLPLSNNYESVCTLDKVKSALERAEKEPAILRKRASSSSYLSSSPSASFSSSSSSIITQEEEECEVKILASPVATGGPGCLTYVLVTKNNPKCPRCNTNVPFRLMKKPRLDLNLSI</sequence>
<protein>
    <recommendedName>
        <fullName evidence="1">GIR1-like zinc ribbon domain-containing protein</fullName>
    </recommendedName>
</protein>
<dbReference type="PANTHER" id="PTHR33177:SF24">
    <property type="entry name" value="FILAMENTOUS HEMAGGLUTININ TRANSPORTER"/>
    <property type="match status" value="1"/>
</dbReference>
<reference evidence="2" key="1">
    <citation type="submission" date="2012-05" db="EMBL/GenBank/DDBJ databases">
        <authorList>
            <person name="Krishnakumar V."/>
            <person name="Cheung F."/>
            <person name="Xiao Y."/>
            <person name="Chan A."/>
            <person name="Moskal W.A."/>
            <person name="Town C.D."/>
        </authorList>
    </citation>
    <scope>NUCLEOTIDE SEQUENCE</scope>
</reference>
<dbReference type="InterPro" id="IPR055281">
    <property type="entry name" value="GIR1-2/SIED1"/>
</dbReference>
<accession>I3SMM6</accession>
<dbReference type="AlphaFoldDB" id="I3SMM6"/>
<dbReference type="PANTHER" id="PTHR33177">
    <property type="entry name" value="PUTATIVE-RELATED"/>
    <property type="match status" value="1"/>
</dbReference>
<dbReference type="EMBL" id="BT141724">
    <property type="protein sequence ID" value="AFK41518.1"/>
    <property type="molecule type" value="mRNA"/>
</dbReference>
<proteinExistence type="evidence at transcript level"/>
<dbReference type="InterPro" id="IPR056440">
    <property type="entry name" value="Zn-ribbon_GIR1"/>
</dbReference>
<organism evidence="2">
    <name type="scientific">Lotus japonicus</name>
    <name type="common">Lotus corniculatus var. japonicus</name>
    <dbReference type="NCBI Taxonomy" id="34305"/>
    <lineage>
        <taxon>Eukaryota</taxon>
        <taxon>Viridiplantae</taxon>
        <taxon>Streptophyta</taxon>
        <taxon>Embryophyta</taxon>
        <taxon>Tracheophyta</taxon>
        <taxon>Spermatophyta</taxon>
        <taxon>Magnoliopsida</taxon>
        <taxon>eudicotyledons</taxon>
        <taxon>Gunneridae</taxon>
        <taxon>Pentapetalae</taxon>
        <taxon>rosids</taxon>
        <taxon>fabids</taxon>
        <taxon>Fabales</taxon>
        <taxon>Fabaceae</taxon>
        <taxon>Papilionoideae</taxon>
        <taxon>50 kb inversion clade</taxon>
        <taxon>NPAAA clade</taxon>
        <taxon>Hologalegina</taxon>
        <taxon>robinioid clade</taxon>
        <taxon>Loteae</taxon>
        <taxon>Lotus</taxon>
    </lineage>
</organism>
<evidence type="ECO:0000259" key="1">
    <source>
        <dbReference type="Pfam" id="PF24747"/>
    </source>
</evidence>